<reference evidence="2 3" key="1">
    <citation type="journal article" date="2014" name="PLoS ONE">
        <title>Reduction of Hydrogen Peroxide Accumulation and Toxicity by a Catalase from Mycoplasma iowae.</title>
        <authorList>
            <person name="Pritchard R.E."/>
            <person name="Prassinos A.J."/>
            <person name="Osborne J.D."/>
            <person name="Raviv Z."/>
            <person name="Balish M.F."/>
        </authorList>
    </citation>
    <scope>NUCLEOTIDE SEQUENCE [LARGE SCALE GENOMIC DNA]</scope>
    <source>
        <strain evidence="2 3">DK-CPA</strain>
    </source>
</reference>
<dbReference type="GO" id="GO:0016740">
    <property type="term" value="F:transferase activity"/>
    <property type="evidence" value="ECO:0007669"/>
    <property type="project" value="UniProtKB-KW"/>
</dbReference>
<gene>
    <name evidence="2" type="ORF">P271_517</name>
</gene>
<keyword evidence="3" id="KW-1185">Reference proteome</keyword>
<sequence length="367" mass="44171">MSINFSNLSKNINFINFSKISRGNNKELKYIVKDSEMNRYLFKINSIIHLDNKVNEFRFAKRIEHLPFEKSEIVDLCVFNQNRYICSIYKWIDGKILEDQIKNYPSNKQYSFGFKAGRSLKLIHDLPIRDEELKQAEELPVRKIIEYYHQNKRFENDNIIIDFILKNNSKIKDEKICFLHGHYSIKNFIIKNNDEISLIDYNQCYFGDYVQDFSKNEIYNSYYSEQFAQGIIDGYFYNRKIPDTFWLKYAYYAAYNCITLFLWASKQEVISTKIKIKEMIQNVLNQFNNFESIIPNWYKKNVLSKERQKFINSPYTLEKILGTPKKENKNDSKIKYFDEMYDDNDDDLLDEKMMDSFKEFLKNVAKK</sequence>
<dbReference type="RefSeq" id="WP_036451739.1">
    <property type="nucleotide sequence ID" value="NZ_AWQU01000072.1"/>
</dbReference>
<feature type="domain" description="Aminoglycoside phosphotransferase" evidence="1">
    <location>
        <begin position="27"/>
        <end position="215"/>
    </location>
</feature>
<dbReference type="EMBL" id="AWQU01000072">
    <property type="protein sequence ID" value="KFB07666.1"/>
    <property type="molecule type" value="Genomic_DNA"/>
</dbReference>
<evidence type="ECO:0000313" key="3">
    <source>
        <dbReference type="Proteomes" id="UP000028523"/>
    </source>
</evidence>
<dbReference type="PANTHER" id="PTHR41283">
    <property type="entry name" value="AMINOGLYCOSIDE PHOSPHOTRANSFERASE"/>
    <property type="match status" value="1"/>
</dbReference>
<dbReference type="AlphaFoldDB" id="A0A084U3Y0"/>
<organism evidence="2 3">
    <name type="scientific">Malacoplasma iowae DK-CPA</name>
    <dbReference type="NCBI Taxonomy" id="1394179"/>
    <lineage>
        <taxon>Bacteria</taxon>
        <taxon>Bacillati</taxon>
        <taxon>Mycoplasmatota</taxon>
        <taxon>Mycoplasmoidales</taxon>
        <taxon>Mycoplasmoidaceae</taxon>
        <taxon>Malacoplasma</taxon>
    </lineage>
</organism>
<evidence type="ECO:0000259" key="1">
    <source>
        <dbReference type="Pfam" id="PF01636"/>
    </source>
</evidence>
<evidence type="ECO:0000313" key="2">
    <source>
        <dbReference type="EMBL" id="KFB07666.1"/>
    </source>
</evidence>
<dbReference type="SUPFAM" id="SSF56112">
    <property type="entry name" value="Protein kinase-like (PK-like)"/>
    <property type="match status" value="1"/>
</dbReference>
<keyword evidence="2" id="KW-0808">Transferase</keyword>
<accession>A0A084U3Y0</accession>
<comment type="caution">
    <text evidence="2">The sequence shown here is derived from an EMBL/GenBank/DDBJ whole genome shotgun (WGS) entry which is preliminary data.</text>
</comment>
<name>A0A084U3Y0_MALIO</name>
<proteinExistence type="predicted"/>
<dbReference type="Gene3D" id="3.90.1200.10">
    <property type="match status" value="1"/>
</dbReference>
<dbReference type="Proteomes" id="UP000028523">
    <property type="component" value="Unassembled WGS sequence"/>
</dbReference>
<dbReference type="InterPro" id="IPR011009">
    <property type="entry name" value="Kinase-like_dom_sf"/>
</dbReference>
<dbReference type="PANTHER" id="PTHR41283:SF1">
    <property type="entry name" value="AMINOGLYCOSIDE PHOSPHOTRANSFERASE DOMAIN-CONTAINING PROTEIN"/>
    <property type="match status" value="1"/>
</dbReference>
<protein>
    <submittedName>
        <fullName evidence="2">Putative aminoglycoside phosphotransferase</fullName>
    </submittedName>
</protein>
<dbReference type="InterPro" id="IPR002575">
    <property type="entry name" value="Aminoglycoside_PTrfase"/>
</dbReference>
<dbReference type="Pfam" id="PF01636">
    <property type="entry name" value="APH"/>
    <property type="match status" value="1"/>
</dbReference>